<feature type="region of interest" description="Disordered" evidence="1">
    <location>
        <begin position="47"/>
        <end position="75"/>
    </location>
</feature>
<dbReference type="EMBL" id="JANPWB010000014">
    <property type="protein sequence ID" value="KAJ1098150.1"/>
    <property type="molecule type" value="Genomic_DNA"/>
</dbReference>
<evidence type="ECO:0000313" key="3">
    <source>
        <dbReference type="Proteomes" id="UP001066276"/>
    </source>
</evidence>
<evidence type="ECO:0000256" key="1">
    <source>
        <dbReference type="SAM" id="MobiDB-lite"/>
    </source>
</evidence>
<sequence length="191" mass="20064">MQPSDSGCMVTTQDEGAELKCARPNCCAASHVPGIKGQAHSTLAAAQQAQGSPGSTRVGRPAQPPAGSWQAQPEPAVGRIVGEAPPRMSTAWAQCLAGSPRSKRLACPQPGPSAAGRITGRLGGQQHLQENSWIRWLPSSQPGLGGPQRPYSQAHNRPYCGGVSESCVRPQWPVLHAVAETTHPARLLQTF</sequence>
<gene>
    <name evidence="2" type="ORF">NDU88_003266</name>
</gene>
<keyword evidence="3" id="KW-1185">Reference proteome</keyword>
<evidence type="ECO:0000313" key="2">
    <source>
        <dbReference type="EMBL" id="KAJ1098150.1"/>
    </source>
</evidence>
<proteinExistence type="predicted"/>
<dbReference type="Proteomes" id="UP001066276">
    <property type="component" value="Chromosome 10"/>
</dbReference>
<accession>A0AAV7MDD4</accession>
<dbReference type="AlphaFoldDB" id="A0AAV7MDD4"/>
<organism evidence="2 3">
    <name type="scientific">Pleurodeles waltl</name>
    <name type="common">Iberian ribbed newt</name>
    <dbReference type="NCBI Taxonomy" id="8319"/>
    <lineage>
        <taxon>Eukaryota</taxon>
        <taxon>Metazoa</taxon>
        <taxon>Chordata</taxon>
        <taxon>Craniata</taxon>
        <taxon>Vertebrata</taxon>
        <taxon>Euteleostomi</taxon>
        <taxon>Amphibia</taxon>
        <taxon>Batrachia</taxon>
        <taxon>Caudata</taxon>
        <taxon>Salamandroidea</taxon>
        <taxon>Salamandridae</taxon>
        <taxon>Pleurodelinae</taxon>
        <taxon>Pleurodeles</taxon>
    </lineage>
</organism>
<protein>
    <submittedName>
        <fullName evidence="2">Uncharacterized protein</fullName>
    </submittedName>
</protein>
<comment type="caution">
    <text evidence="2">The sequence shown here is derived from an EMBL/GenBank/DDBJ whole genome shotgun (WGS) entry which is preliminary data.</text>
</comment>
<name>A0AAV7MDD4_PLEWA</name>
<reference evidence="2" key="1">
    <citation type="journal article" date="2022" name="bioRxiv">
        <title>Sequencing and chromosome-scale assembly of the giantPleurodeles waltlgenome.</title>
        <authorList>
            <person name="Brown T."/>
            <person name="Elewa A."/>
            <person name="Iarovenko S."/>
            <person name="Subramanian E."/>
            <person name="Araus A.J."/>
            <person name="Petzold A."/>
            <person name="Susuki M."/>
            <person name="Suzuki K.-i.T."/>
            <person name="Hayashi T."/>
            <person name="Toyoda A."/>
            <person name="Oliveira C."/>
            <person name="Osipova E."/>
            <person name="Leigh N.D."/>
            <person name="Simon A."/>
            <person name="Yun M.H."/>
        </authorList>
    </citation>
    <scope>NUCLEOTIDE SEQUENCE</scope>
    <source>
        <strain evidence="2">20211129_DDA</strain>
        <tissue evidence="2">Liver</tissue>
    </source>
</reference>